<dbReference type="FunFam" id="3.40.50.1000:FF:000060">
    <property type="entry name" value="Haloacid dehalogenase-like hydrolase domain-containing protein 2"/>
    <property type="match status" value="1"/>
</dbReference>
<comment type="cofactor">
    <cofactor evidence="1">
        <name>Mg(2+)</name>
        <dbReference type="ChEBI" id="CHEBI:18420"/>
    </cofactor>
</comment>
<dbReference type="Proteomes" id="UP000792457">
    <property type="component" value="Unassembled WGS sequence"/>
</dbReference>
<evidence type="ECO:0000256" key="3">
    <source>
        <dbReference type="ARBA" id="ARBA00022723"/>
    </source>
</evidence>
<gene>
    <name evidence="6" type="ORF">J437_LFUL006175</name>
</gene>
<organism evidence="6 7">
    <name type="scientific">Ladona fulva</name>
    <name type="common">Scarce chaser dragonfly</name>
    <name type="synonym">Libellula fulva</name>
    <dbReference type="NCBI Taxonomy" id="123851"/>
    <lineage>
        <taxon>Eukaryota</taxon>
        <taxon>Metazoa</taxon>
        <taxon>Ecdysozoa</taxon>
        <taxon>Arthropoda</taxon>
        <taxon>Hexapoda</taxon>
        <taxon>Insecta</taxon>
        <taxon>Pterygota</taxon>
        <taxon>Palaeoptera</taxon>
        <taxon>Odonata</taxon>
        <taxon>Epiprocta</taxon>
        <taxon>Anisoptera</taxon>
        <taxon>Libelluloidea</taxon>
        <taxon>Libellulidae</taxon>
        <taxon>Ladona</taxon>
    </lineage>
</organism>
<dbReference type="PANTHER" id="PTHR19288:SF46">
    <property type="entry name" value="HALOACID DEHALOGENASE-LIKE HYDROLASE DOMAIN-CONTAINING PROTEIN 2"/>
    <property type="match status" value="1"/>
</dbReference>
<comment type="caution">
    <text evidence="6">The sequence shown here is derived from an EMBL/GenBank/DDBJ whole genome shotgun (WGS) entry which is preliminary data.</text>
</comment>
<accession>A0A8K0JYT1</accession>
<protein>
    <recommendedName>
        <fullName evidence="5">Haloacid dehalogenase-like hydrolase domain-containing protein 2</fullName>
    </recommendedName>
</protein>
<dbReference type="GO" id="GO:0046872">
    <property type="term" value="F:metal ion binding"/>
    <property type="evidence" value="ECO:0007669"/>
    <property type="project" value="UniProtKB-KW"/>
</dbReference>
<dbReference type="PANTHER" id="PTHR19288">
    <property type="entry name" value="4-NITROPHENYLPHOSPHATASE-RELATED"/>
    <property type="match status" value="1"/>
</dbReference>
<dbReference type="GO" id="GO:0005737">
    <property type="term" value="C:cytoplasm"/>
    <property type="evidence" value="ECO:0007669"/>
    <property type="project" value="TreeGrafter"/>
</dbReference>
<comment type="similarity">
    <text evidence="2">Belongs to the HAD-like hydrolase superfamily.</text>
</comment>
<keyword evidence="3" id="KW-0479">Metal-binding</keyword>
<dbReference type="SUPFAM" id="SSF56784">
    <property type="entry name" value="HAD-like"/>
    <property type="match status" value="1"/>
</dbReference>
<dbReference type="AlphaFoldDB" id="A0A8K0JYT1"/>
<dbReference type="Gene3D" id="3.40.50.1000">
    <property type="entry name" value="HAD superfamily/HAD-like"/>
    <property type="match status" value="2"/>
</dbReference>
<dbReference type="Pfam" id="PF13344">
    <property type="entry name" value="Hydrolase_6"/>
    <property type="match status" value="1"/>
</dbReference>
<evidence type="ECO:0000256" key="5">
    <source>
        <dbReference type="ARBA" id="ARBA00039666"/>
    </source>
</evidence>
<keyword evidence="7" id="KW-1185">Reference proteome</keyword>
<evidence type="ECO:0000313" key="7">
    <source>
        <dbReference type="Proteomes" id="UP000792457"/>
    </source>
</evidence>
<evidence type="ECO:0000256" key="4">
    <source>
        <dbReference type="ARBA" id="ARBA00022842"/>
    </source>
</evidence>
<keyword evidence="4" id="KW-0460">Magnesium</keyword>
<dbReference type="InterPro" id="IPR006355">
    <property type="entry name" value="LHPP/HDHD2"/>
</dbReference>
<dbReference type="OrthoDB" id="426235at2759"/>
<dbReference type="InterPro" id="IPR023214">
    <property type="entry name" value="HAD_sf"/>
</dbReference>
<evidence type="ECO:0000256" key="2">
    <source>
        <dbReference type="ARBA" id="ARBA00007958"/>
    </source>
</evidence>
<dbReference type="GO" id="GO:0016791">
    <property type="term" value="F:phosphatase activity"/>
    <property type="evidence" value="ECO:0007669"/>
    <property type="project" value="InterPro"/>
</dbReference>
<dbReference type="InterPro" id="IPR036412">
    <property type="entry name" value="HAD-like_sf"/>
</dbReference>
<dbReference type="InterPro" id="IPR006357">
    <property type="entry name" value="HAD-SF_hydro_IIA"/>
</dbReference>
<dbReference type="NCBIfam" id="TIGR01458">
    <property type="entry name" value="HAD-SF-IIA-hyp3"/>
    <property type="match status" value="1"/>
</dbReference>
<dbReference type="CDD" id="cd07509">
    <property type="entry name" value="HAD_PPase"/>
    <property type="match status" value="1"/>
</dbReference>
<evidence type="ECO:0000256" key="1">
    <source>
        <dbReference type="ARBA" id="ARBA00001946"/>
    </source>
</evidence>
<dbReference type="NCBIfam" id="TIGR01460">
    <property type="entry name" value="HAD-SF-IIA"/>
    <property type="match status" value="1"/>
</dbReference>
<reference evidence="6" key="2">
    <citation type="submission" date="2017-10" db="EMBL/GenBank/DDBJ databases">
        <title>Ladona fulva Genome sequencing and assembly.</title>
        <authorList>
            <person name="Murali S."/>
            <person name="Richards S."/>
            <person name="Bandaranaike D."/>
            <person name="Bellair M."/>
            <person name="Blankenburg K."/>
            <person name="Chao H."/>
            <person name="Dinh H."/>
            <person name="Doddapaneni H."/>
            <person name="Dugan-Rocha S."/>
            <person name="Elkadiri S."/>
            <person name="Gnanaolivu R."/>
            <person name="Hernandez B."/>
            <person name="Skinner E."/>
            <person name="Javaid M."/>
            <person name="Lee S."/>
            <person name="Li M."/>
            <person name="Ming W."/>
            <person name="Munidasa M."/>
            <person name="Muniz J."/>
            <person name="Nguyen L."/>
            <person name="Hughes D."/>
            <person name="Osuji N."/>
            <person name="Pu L.-L."/>
            <person name="Puazo M."/>
            <person name="Qu C."/>
            <person name="Quiroz J."/>
            <person name="Raj R."/>
            <person name="Weissenberger G."/>
            <person name="Xin Y."/>
            <person name="Zou X."/>
            <person name="Han Y."/>
            <person name="Worley K."/>
            <person name="Muzny D."/>
            <person name="Gibbs R."/>
        </authorList>
    </citation>
    <scope>NUCLEOTIDE SEQUENCE</scope>
    <source>
        <strain evidence="6">Sampled in the wild</strain>
    </source>
</reference>
<reference evidence="6" key="1">
    <citation type="submission" date="2013-04" db="EMBL/GenBank/DDBJ databases">
        <authorList>
            <person name="Qu J."/>
            <person name="Murali S.C."/>
            <person name="Bandaranaike D."/>
            <person name="Bellair M."/>
            <person name="Blankenburg K."/>
            <person name="Chao H."/>
            <person name="Dinh H."/>
            <person name="Doddapaneni H."/>
            <person name="Downs B."/>
            <person name="Dugan-Rocha S."/>
            <person name="Elkadiri S."/>
            <person name="Gnanaolivu R.D."/>
            <person name="Hernandez B."/>
            <person name="Javaid M."/>
            <person name="Jayaseelan J.C."/>
            <person name="Lee S."/>
            <person name="Li M."/>
            <person name="Ming W."/>
            <person name="Munidasa M."/>
            <person name="Muniz J."/>
            <person name="Nguyen L."/>
            <person name="Ongeri F."/>
            <person name="Osuji N."/>
            <person name="Pu L.-L."/>
            <person name="Puazo M."/>
            <person name="Qu C."/>
            <person name="Quiroz J."/>
            <person name="Raj R."/>
            <person name="Weissenberger G."/>
            <person name="Xin Y."/>
            <person name="Zou X."/>
            <person name="Han Y."/>
            <person name="Richards S."/>
            <person name="Worley K."/>
            <person name="Muzny D."/>
            <person name="Gibbs R."/>
        </authorList>
    </citation>
    <scope>NUCLEOTIDE SEQUENCE</scope>
    <source>
        <strain evidence="6">Sampled in the wild</strain>
    </source>
</reference>
<proteinExistence type="inferred from homology"/>
<dbReference type="EMBL" id="KZ308225">
    <property type="protein sequence ID" value="KAG8225151.1"/>
    <property type="molecule type" value="Genomic_DNA"/>
</dbReference>
<evidence type="ECO:0000313" key="6">
    <source>
        <dbReference type="EMBL" id="KAG8225151.1"/>
    </source>
</evidence>
<sequence length="265" mass="28798">MASCFRSLKAVLIDLSGTLHVENDVIPGSIEALNRLRKSGLALRFVTNTTKESRSFLLSRLSSLGFDIKAEEVFTSLLAARSLVESLKVRPYLFLEDEALEDFQGIETDNPNAVVVGLAPSMFEYNHMNRAFRLLQDGAHLIAIHKSKYYRTKEGLSLGPGPFVEGLEFASGQKARIVGKPAPDFFSTALSDVGVKPEEAVMVGDDVLLDVGGALDAGLQGILVKTGKYREGDEGKLKQVLNTSFVVSDFAAAVDFILKELGTQK</sequence>
<name>A0A8K0JYT1_LADFU</name>
<dbReference type="Pfam" id="PF13242">
    <property type="entry name" value="Hydrolase_like"/>
    <property type="match status" value="1"/>
</dbReference>